<dbReference type="InterPro" id="IPR006098">
    <property type="entry name" value="MMCoA_mutase_a_cat"/>
</dbReference>
<dbReference type="CDD" id="cd03680">
    <property type="entry name" value="MM_CoA_mutase_ICM_like"/>
    <property type="match status" value="1"/>
</dbReference>
<keyword evidence="5" id="KW-1185">Reference proteome</keyword>
<name>A0A1G8W7I1_9EURY</name>
<dbReference type="RefSeq" id="WP_092702412.1">
    <property type="nucleotide sequence ID" value="NZ_FNFC01000008.1"/>
</dbReference>
<feature type="domain" description="Methylmalonyl-CoA mutase alpha/beta chain catalytic" evidence="3">
    <location>
        <begin position="41"/>
        <end position="553"/>
    </location>
</feature>
<reference evidence="4 5" key="1">
    <citation type="submission" date="2016-10" db="EMBL/GenBank/DDBJ databases">
        <authorList>
            <person name="de Groot N.N."/>
        </authorList>
    </citation>
    <scope>NUCLEOTIDE SEQUENCE [LARGE SCALE GENOMIC DNA]</scope>
    <source>
        <strain evidence="4 5">IBRC-M10015</strain>
    </source>
</reference>
<dbReference type="EMBL" id="FNFC01000008">
    <property type="protein sequence ID" value="SDJ74238.1"/>
    <property type="molecule type" value="Genomic_DNA"/>
</dbReference>
<keyword evidence="1" id="KW-0413">Isomerase</keyword>
<dbReference type="InterPro" id="IPR006099">
    <property type="entry name" value="MeMalonylCoA_mutase_a/b_cat"/>
</dbReference>
<dbReference type="SUPFAM" id="SSF51703">
    <property type="entry name" value="Cobalamin (vitamin B12)-dependent enzymes"/>
    <property type="match status" value="1"/>
</dbReference>
<organism evidence="4 5">
    <name type="scientific">Halovenus aranensis</name>
    <dbReference type="NCBI Taxonomy" id="890420"/>
    <lineage>
        <taxon>Archaea</taxon>
        <taxon>Methanobacteriati</taxon>
        <taxon>Methanobacteriota</taxon>
        <taxon>Stenosarchaea group</taxon>
        <taxon>Halobacteria</taxon>
        <taxon>Halobacteriales</taxon>
        <taxon>Haloarculaceae</taxon>
        <taxon>Halovenus</taxon>
    </lineage>
</organism>
<accession>A0A1G8W7I1</accession>
<dbReference type="PANTHER" id="PTHR48101">
    <property type="entry name" value="METHYLMALONYL-COA MUTASE, MITOCHONDRIAL-RELATED"/>
    <property type="match status" value="1"/>
</dbReference>
<dbReference type="OrthoDB" id="38408at2157"/>
<feature type="region of interest" description="Disordered" evidence="2">
    <location>
        <begin position="478"/>
        <end position="507"/>
    </location>
</feature>
<dbReference type="Proteomes" id="UP000198856">
    <property type="component" value="Unassembled WGS sequence"/>
</dbReference>
<evidence type="ECO:0000313" key="4">
    <source>
        <dbReference type="EMBL" id="SDJ74238.1"/>
    </source>
</evidence>
<dbReference type="GO" id="GO:0004494">
    <property type="term" value="F:methylmalonyl-CoA mutase activity"/>
    <property type="evidence" value="ECO:0007669"/>
    <property type="project" value="InterPro"/>
</dbReference>
<sequence>MFDADELEEIRSAREEWEDDHVEPVLDRFGERKETFDTDTGGQTVDRLYTPADLGDFEYEEDLGFPGEEPYTRGVYSTGYRGRLWTMRQYAGMGTAEETNERFQYLLDEGQTGLSMAFDLPTQMGYDSDDSMASGEVGKAGVAIDSLRDMETVFDGIPLDEVSTSMTINAPASVLLAMYIAVGDQQGVDRAELRGTIQNDILKEYIARNTYIFPPEPSMRIITDIFEFCAEETPKFNTISISGYHIREAGSTAAQELAFTLGNGIEYVETAIEAGLDVDEFAPQLSFFFNAHNNIFEEAAKFRAARRMWGKIMDERFKADNPKSRQLKFHTQTAGSTLTAQQIENNIVRVAYQALAAVLGGTQSLHTNGKDEALSIPTEQSVRTALRTQQILAHESGAADTIDPLAGSYYVESLTDDLESEAFELLDRVDDRGGMRKAIEDQWVQRQIQDTAFERQQEIEAGERIIVGVNEFTVEEEEHVDIEEVSDEEQRKQSDRLDSVKAERDDEAVDDALTALEDAARGDENVMPYIIDAVKAYATTGEICHTMRDVFGEYQPGAAL</sequence>
<dbReference type="InterPro" id="IPR016176">
    <property type="entry name" value="Cbl-dep_enz_cat"/>
</dbReference>
<evidence type="ECO:0000256" key="1">
    <source>
        <dbReference type="ARBA" id="ARBA00023235"/>
    </source>
</evidence>
<dbReference type="NCBIfam" id="TIGR00641">
    <property type="entry name" value="acid_CoA_mut_N"/>
    <property type="match status" value="1"/>
</dbReference>
<feature type="compositionally biased region" description="Basic and acidic residues" evidence="2">
    <location>
        <begin position="488"/>
        <end position="504"/>
    </location>
</feature>
<dbReference type="Pfam" id="PF01642">
    <property type="entry name" value="MM_CoA_mutase"/>
    <property type="match status" value="1"/>
</dbReference>
<evidence type="ECO:0000256" key="2">
    <source>
        <dbReference type="SAM" id="MobiDB-lite"/>
    </source>
</evidence>
<dbReference type="STRING" id="890420.SAMN05216226_108119"/>
<evidence type="ECO:0000313" key="5">
    <source>
        <dbReference type="Proteomes" id="UP000198856"/>
    </source>
</evidence>
<proteinExistence type="predicted"/>
<dbReference type="GO" id="GO:0031419">
    <property type="term" value="F:cobalamin binding"/>
    <property type="evidence" value="ECO:0007669"/>
    <property type="project" value="InterPro"/>
</dbReference>
<evidence type="ECO:0000259" key="3">
    <source>
        <dbReference type="Pfam" id="PF01642"/>
    </source>
</evidence>
<dbReference type="AlphaFoldDB" id="A0A1G8W7I1"/>
<gene>
    <name evidence="4" type="ORF">SAMN05216226_108119</name>
</gene>
<dbReference type="Gene3D" id="3.20.20.240">
    <property type="entry name" value="Methylmalonyl-CoA mutase"/>
    <property type="match status" value="1"/>
</dbReference>
<dbReference type="PANTHER" id="PTHR48101:SF1">
    <property type="entry name" value="METHYLMALONYL-COA MUTASE, LARGE SUBUNIT"/>
    <property type="match status" value="1"/>
</dbReference>
<feature type="compositionally biased region" description="Acidic residues" evidence="2">
    <location>
        <begin position="478"/>
        <end position="487"/>
    </location>
</feature>
<protein>
    <submittedName>
        <fullName evidence="4">Methylmalonyl-CoA mutase</fullName>
    </submittedName>
</protein>